<feature type="domain" description="CNNM transmembrane" evidence="11">
    <location>
        <begin position="1"/>
        <end position="197"/>
    </location>
</feature>
<evidence type="ECO:0000259" key="11">
    <source>
        <dbReference type="PROSITE" id="PS51846"/>
    </source>
</evidence>
<evidence type="ECO:0000259" key="10">
    <source>
        <dbReference type="PROSITE" id="PS51371"/>
    </source>
</evidence>
<protein>
    <submittedName>
        <fullName evidence="12">Hemolysin family protein</fullName>
    </submittedName>
</protein>
<dbReference type="CDD" id="cd04590">
    <property type="entry name" value="CBS_pair_CorC_HlyC_assoc"/>
    <property type="match status" value="1"/>
</dbReference>
<feature type="transmembrane region" description="Helical" evidence="9">
    <location>
        <begin position="6"/>
        <end position="29"/>
    </location>
</feature>
<evidence type="ECO:0000256" key="8">
    <source>
        <dbReference type="PROSITE-ProRule" id="PRU01193"/>
    </source>
</evidence>
<organism evidence="12 13">
    <name type="scientific">Compostibacter hankyongensis</name>
    <dbReference type="NCBI Taxonomy" id="1007089"/>
    <lineage>
        <taxon>Bacteria</taxon>
        <taxon>Pseudomonadati</taxon>
        <taxon>Bacteroidota</taxon>
        <taxon>Chitinophagia</taxon>
        <taxon>Chitinophagales</taxon>
        <taxon>Chitinophagaceae</taxon>
        <taxon>Compostibacter</taxon>
    </lineage>
</organism>
<sequence>MNNYQLTGLIATILLTAFFAGIEVAFGNVNKLSIELRRKQGILSGKILSRFIEQPARFVAVSLVGLTIMLVLYCIAVDEFLQPLWRRALGGPRELPYFQLVIEIFLATAAIVIVGIALPRAVFRARADSLLVFFSVPVSLFYKILYPVASLLVGISEWMLKYLFNVRIADRKEVFNRAVVENFFRQGQEHTQENQELNAELFENALSLSQVKIRACMIPRKEIEAMEVNTPLPAIIRRFLETKLSKLVIYDQHIDNILGYIHQLDLYKRPADIRETLHPILAVPETMSVIDLMSKFTQERRSLAWVVDEFGGTAGIVTLEDLLEEIFGEIRDEYDTEEFIEKQIADKEYIFSGRLEIDYLNERYGFDLPEGESETLSGIIIAHHETIPQTRERIIIGDFEFEVLNVTETRIETVKMRVLR</sequence>
<dbReference type="Pfam" id="PF03471">
    <property type="entry name" value="CorC_HlyC"/>
    <property type="match status" value="1"/>
</dbReference>
<dbReference type="PROSITE" id="PS51846">
    <property type="entry name" value="CNNM"/>
    <property type="match status" value="1"/>
</dbReference>
<evidence type="ECO:0000256" key="4">
    <source>
        <dbReference type="ARBA" id="ARBA00022989"/>
    </source>
</evidence>
<feature type="transmembrane region" description="Helical" evidence="9">
    <location>
        <begin position="130"/>
        <end position="155"/>
    </location>
</feature>
<evidence type="ECO:0000313" key="13">
    <source>
        <dbReference type="Proteomes" id="UP001501207"/>
    </source>
</evidence>
<keyword evidence="4 8" id="KW-1133">Transmembrane helix</keyword>
<dbReference type="InterPro" id="IPR016169">
    <property type="entry name" value="FAD-bd_PCMH_sub2"/>
</dbReference>
<dbReference type="Pfam" id="PF01595">
    <property type="entry name" value="CNNM"/>
    <property type="match status" value="1"/>
</dbReference>
<dbReference type="Gene3D" id="3.30.465.10">
    <property type="match status" value="1"/>
</dbReference>
<dbReference type="InterPro" id="IPR046342">
    <property type="entry name" value="CBS_dom_sf"/>
</dbReference>
<dbReference type="InterPro" id="IPR036318">
    <property type="entry name" value="FAD-bd_PCMH-like_sf"/>
</dbReference>
<evidence type="ECO:0000313" key="12">
    <source>
        <dbReference type="EMBL" id="GAA4310175.1"/>
    </source>
</evidence>
<dbReference type="SUPFAM" id="SSF56176">
    <property type="entry name" value="FAD-binding/transporter-associated domain-like"/>
    <property type="match status" value="1"/>
</dbReference>
<evidence type="ECO:0000256" key="5">
    <source>
        <dbReference type="ARBA" id="ARBA00023122"/>
    </source>
</evidence>
<feature type="domain" description="CBS" evidence="10">
    <location>
        <begin position="276"/>
        <end position="333"/>
    </location>
</feature>
<reference evidence="13" key="1">
    <citation type="journal article" date="2019" name="Int. J. Syst. Evol. Microbiol.">
        <title>The Global Catalogue of Microorganisms (GCM) 10K type strain sequencing project: providing services to taxonomists for standard genome sequencing and annotation.</title>
        <authorList>
            <consortium name="The Broad Institute Genomics Platform"/>
            <consortium name="The Broad Institute Genome Sequencing Center for Infectious Disease"/>
            <person name="Wu L."/>
            <person name="Ma J."/>
        </authorList>
    </citation>
    <scope>NUCLEOTIDE SEQUENCE [LARGE SCALE GENOMIC DNA]</scope>
    <source>
        <strain evidence="13">JCM 17664</strain>
    </source>
</reference>
<dbReference type="RefSeq" id="WP_344978480.1">
    <property type="nucleotide sequence ID" value="NZ_BAABFN010000004.1"/>
</dbReference>
<dbReference type="InterPro" id="IPR044751">
    <property type="entry name" value="Ion_transp-like_CBS"/>
</dbReference>
<evidence type="ECO:0000256" key="7">
    <source>
        <dbReference type="PROSITE-ProRule" id="PRU00703"/>
    </source>
</evidence>
<evidence type="ECO:0000256" key="9">
    <source>
        <dbReference type="SAM" id="Phobius"/>
    </source>
</evidence>
<keyword evidence="2 8" id="KW-0812">Transmembrane</keyword>
<evidence type="ECO:0000256" key="6">
    <source>
        <dbReference type="ARBA" id="ARBA00023136"/>
    </source>
</evidence>
<evidence type="ECO:0000256" key="3">
    <source>
        <dbReference type="ARBA" id="ARBA00022737"/>
    </source>
</evidence>
<dbReference type="InterPro" id="IPR005170">
    <property type="entry name" value="Transptr-assoc_dom"/>
</dbReference>
<dbReference type="PANTHER" id="PTHR22777">
    <property type="entry name" value="HEMOLYSIN-RELATED"/>
    <property type="match status" value="1"/>
</dbReference>
<proteinExistence type="predicted"/>
<gene>
    <name evidence="12" type="ORF">GCM10023143_18490</name>
</gene>
<comment type="caution">
    <text evidence="12">The sequence shown here is derived from an EMBL/GenBank/DDBJ whole genome shotgun (WGS) entry which is preliminary data.</text>
</comment>
<keyword evidence="6 8" id="KW-0472">Membrane</keyword>
<dbReference type="Gene3D" id="3.10.580.10">
    <property type="entry name" value="CBS-domain"/>
    <property type="match status" value="1"/>
</dbReference>
<keyword evidence="5 7" id="KW-0129">CBS domain</keyword>
<dbReference type="InterPro" id="IPR000644">
    <property type="entry name" value="CBS_dom"/>
</dbReference>
<dbReference type="SUPFAM" id="SSF54631">
    <property type="entry name" value="CBS-domain pair"/>
    <property type="match status" value="1"/>
</dbReference>
<feature type="transmembrane region" description="Helical" evidence="9">
    <location>
        <begin position="58"/>
        <end position="77"/>
    </location>
</feature>
<keyword evidence="3" id="KW-0677">Repeat</keyword>
<dbReference type="Pfam" id="PF00571">
    <property type="entry name" value="CBS"/>
    <property type="match status" value="1"/>
</dbReference>
<accession>A0ABP8FSR0</accession>
<keyword evidence="13" id="KW-1185">Reference proteome</keyword>
<evidence type="ECO:0000256" key="1">
    <source>
        <dbReference type="ARBA" id="ARBA00004141"/>
    </source>
</evidence>
<feature type="transmembrane region" description="Helical" evidence="9">
    <location>
        <begin position="97"/>
        <end position="118"/>
    </location>
</feature>
<dbReference type="Proteomes" id="UP001501207">
    <property type="component" value="Unassembled WGS sequence"/>
</dbReference>
<comment type="subcellular location">
    <subcellularLocation>
        <location evidence="1">Membrane</location>
        <topology evidence="1">Multi-pass membrane protein</topology>
    </subcellularLocation>
</comment>
<dbReference type="InterPro" id="IPR002550">
    <property type="entry name" value="CNNM"/>
</dbReference>
<name>A0ABP8FSR0_9BACT</name>
<dbReference type="EMBL" id="BAABFN010000004">
    <property type="protein sequence ID" value="GAA4310175.1"/>
    <property type="molecule type" value="Genomic_DNA"/>
</dbReference>
<dbReference type="SMART" id="SM01091">
    <property type="entry name" value="CorC_HlyC"/>
    <property type="match status" value="1"/>
</dbReference>
<dbReference type="PANTHER" id="PTHR22777:SF17">
    <property type="entry name" value="UPF0053 PROTEIN SLL0260"/>
    <property type="match status" value="1"/>
</dbReference>
<dbReference type="PROSITE" id="PS51371">
    <property type="entry name" value="CBS"/>
    <property type="match status" value="1"/>
</dbReference>
<evidence type="ECO:0000256" key="2">
    <source>
        <dbReference type="ARBA" id="ARBA00022692"/>
    </source>
</evidence>